<comment type="similarity">
    <text evidence="3 8">Belongs to the DLT1 family.</text>
</comment>
<evidence type="ECO:0000313" key="11">
    <source>
        <dbReference type="Proteomes" id="UP000095728"/>
    </source>
</evidence>
<comment type="caution">
    <text evidence="10">The sequence shown here is derived from an EMBL/GenBank/DDBJ whole genome shotgun (WGS) entry which is preliminary data.</text>
</comment>
<dbReference type="AlphaFoldDB" id="A0A1E5R1D7"/>
<evidence type="ECO:0000256" key="8">
    <source>
        <dbReference type="RuleBase" id="RU367100"/>
    </source>
</evidence>
<comment type="subcellular location">
    <subcellularLocation>
        <location evidence="2 8">Membrane</location>
        <topology evidence="2 8">Multi-pass membrane protein</topology>
    </subcellularLocation>
</comment>
<dbReference type="EMBL" id="LPNM01000012">
    <property type="protein sequence ID" value="OEJ80383.1"/>
    <property type="molecule type" value="Genomic_DNA"/>
</dbReference>
<feature type="transmembrane region" description="Helical" evidence="8">
    <location>
        <begin position="9"/>
        <end position="31"/>
    </location>
</feature>
<keyword evidence="6 8" id="KW-1133">Transmembrane helix</keyword>
<dbReference type="InParanoid" id="A0A1E5R1D7"/>
<dbReference type="PANTHER" id="PTHR40021:SF1">
    <property type="entry name" value="DEFECT AT LOW TEMPERATURE PROTEIN 1"/>
    <property type="match status" value="1"/>
</dbReference>
<dbReference type="InterPro" id="IPR038869">
    <property type="entry name" value="DLT1"/>
</dbReference>
<evidence type="ECO:0000313" key="10">
    <source>
        <dbReference type="EMBL" id="OEJ80383.1"/>
    </source>
</evidence>
<keyword evidence="5 8" id="KW-0812">Transmembrane</keyword>
<keyword evidence="7 8" id="KW-0472">Membrane</keyword>
<evidence type="ECO:0000256" key="6">
    <source>
        <dbReference type="ARBA" id="ARBA00022989"/>
    </source>
</evidence>
<feature type="region of interest" description="Disordered" evidence="9">
    <location>
        <begin position="313"/>
        <end position="369"/>
    </location>
</feature>
<proteinExistence type="inferred from homology"/>
<dbReference type="FunCoup" id="A0A1E5R1D7">
    <property type="interactions" value="17"/>
</dbReference>
<evidence type="ECO:0000256" key="2">
    <source>
        <dbReference type="ARBA" id="ARBA00004141"/>
    </source>
</evidence>
<keyword evidence="11" id="KW-1185">Reference proteome</keyword>
<evidence type="ECO:0000256" key="1">
    <source>
        <dbReference type="ARBA" id="ARBA00002489"/>
    </source>
</evidence>
<evidence type="ECO:0000256" key="3">
    <source>
        <dbReference type="ARBA" id="ARBA00005550"/>
    </source>
</evidence>
<evidence type="ECO:0000256" key="9">
    <source>
        <dbReference type="SAM" id="MobiDB-lite"/>
    </source>
</evidence>
<sequence>MNEKKIQRVFYKCAAALVVLFFIGFLIVLPLDVIAQCSKDSVFNTFIAVGGIVLLGVFGLFFILGRVLIHRKHLQNIPKAYIPLLQTDIPNKNVWTLIWGDLKLTNQLSAFFMKPDRAIIHDGLSPPEYVYKEHTRLVKSGRDSDIFADKVTLDSDTTGSSIKSQTDNSLVFDDLPPSTNYEAVLKVLFDKLKYEGTLSNSFNIKNEDFLGITFEEYINKIKKRVQQYNFRYTGTFSPAVSRESFLYAKHEEASDAFLRNDMSFDFDEYLVLYHKLRFSGKPISCKDFKNFLDLTLRLFKIYAVKFTSADQDSRLEDPSESTSSNGESNIFRTDTGSSIASESDGSVHSLSSSRNSGETSGTHIQPIQQRSAIHGYYPSSMPRTANMSPLYSTNTGYSFESVRKRF</sequence>
<feature type="compositionally biased region" description="Polar residues" evidence="9">
    <location>
        <begin position="320"/>
        <end position="369"/>
    </location>
</feature>
<evidence type="ECO:0000256" key="5">
    <source>
        <dbReference type="ARBA" id="ARBA00022692"/>
    </source>
</evidence>
<gene>
    <name evidence="8" type="primary">DLT1</name>
    <name evidence="10" type="ORF">AWRI3579_g4408</name>
</gene>
<evidence type="ECO:0000256" key="4">
    <source>
        <dbReference type="ARBA" id="ARBA00021353"/>
    </source>
</evidence>
<dbReference type="PANTHER" id="PTHR40021">
    <property type="entry name" value="DEFECT AT LOW TEMPERATURE PROTEIN 1"/>
    <property type="match status" value="1"/>
</dbReference>
<feature type="transmembrane region" description="Helical" evidence="8">
    <location>
        <begin position="43"/>
        <end position="69"/>
    </location>
</feature>
<evidence type="ECO:0000256" key="7">
    <source>
        <dbReference type="ARBA" id="ARBA00023136"/>
    </source>
</evidence>
<dbReference type="Proteomes" id="UP000095728">
    <property type="component" value="Unassembled WGS sequence"/>
</dbReference>
<dbReference type="GO" id="GO:0016020">
    <property type="term" value="C:membrane"/>
    <property type="evidence" value="ECO:0007669"/>
    <property type="project" value="UniProtKB-SubCell"/>
</dbReference>
<protein>
    <recommendedName>
        <fullName evidence="4 8">Defect at low temperature protein 1</fullName>
    </recommendedName>
</protein>
<name>A0A1E5R1D7_9ASCO</name>
<dbReference type="OrthoDB" id="4096362at2759"/>
<accession>A0A1E5R1D7</accession>
<comment type="function">
    <text evidence="1 8">Required for growth under high-pressure and low-temperature conditions.</text>
</comment>
<organism evidence="10 11">
    <name type="scientific">Hanseniaspora osmophila</name>
    <dbReference type="NCBI Taxonomy" id="56408"/>
    <lineage>
        <taxon>Eukaryota</taxon>
        <taxon>Fungi</taxon>
        <taxon>Dikarya</taxon>
        <taxon>Ascomycota</taxon>
        <taxon>Saccharomycotina</taxon>
        <taxon>Saccharomycetes</taxon>
        <taxon>Saccharomycodales</taxon>
        <taxon>Saccharomycodaceae</taxon>
        <taxon>Hanseniaspora</taxon>
    </lineage>
</organism>
<reference evidence="11" key="1">
    <citation type="journal article" date="2016" name="Genome Announc.">
        <title>Genome sequences of three species of Hanseniaspora isolated from spontaneous wine fermentations.</title>
        <authorList>
            <person name="Sternes P.R."/>
            <person name="Lee D."/>
            <person name="Kutyna D.R."/>
            <person name="Borneman A.R."/>
        </authorList>
    </citation>
    <scope>NUCLEOTIDE SEQUENCE [LARGE SCALE GENOMIC DNA]</scope>
    <source>
        <strain evidence="11">AWRI3579</strain>
    </source>
</reference>
<dbReference type="STRING" id="56408.A0A1E5R1D7"/>